<dbReference type="OrthoDB" id="10252009at2759"/>
<dbReference type="GO" id="GO:0070372">
    <property type="term" value="P:regulation of ERK1 and ERK2 cascade"/>
    <property type="evidence" value="ECO:0007669"/>
    <property type="project" value="TreeGrafter"/>
</dbReference>
<name>A0A9P8SHK2_9HYPO</name>
<dbReference type="SUPFAM" id="SSF52799">
    <property type="entry name" value="(Phosphotyrosine protein) phosphatases II"/>
    <property type="match status" value="1"/>
</dbReference>
<reference evidence="4" key="1">
    <citation type="submission" date="2021-09" db="EMBL/GenBank/DDBJ databases">
        <title>A high-quality genome of the endoparasitic fungus Hirsutella rhossiliensis with a comparison of Hirsutella genomes reveals transposable elements contributing to genome size variation.</title>
        <authorList>
            <person name="Lin R."/>
            <person name="Jiao Y."/>
            <person name="Sun X."/>
            <person name="Ling J."/>
            <person name="Xie B."/>
            <person name="Cheng X."/>
        </authorList>
    </citation>
    <scope>NUCLEOTIDE SEQUENCE</scope>
    <source>
        <strain evidence="4">HR02</strain>
    </source>
</reference>
<evidence type="ECO:0000313" key="4">
    <source>
        <dbReference type="EMBL" id="KAH0961116.1"/>
    </source>
</evidence>
<dbReference type="GO" id="GO:0005737">
    <property type="term" value="C:cytoplasm"/>
    <property type="evidence" value="ECO:0007669"/>
    <property type="project" value="TreeGrafter"/>
</dbReference>
<dbReference type="GO" id="GO:1990444">
    <property type="term" value="F:F-box domain binding"/>
    <property type="evidence" value="ECO:0007669"/>
    <property type="project" value="TreeGrafter"/>
</dbReference>
<protein>
    <submittedName>
        <fullName evidence="4">Dual specificity phosphatase, catalytic domain-containing protein</fullName>
    </submittedName>
</protein>
<organism evidence="4 5">
    <name type="scientific">Hirsutella rhossiliensis</name>
    <dbReference type="NCBI Taxonomy" id="111463"/>
    <lineage>
        <taxon>Eukaryota</taxon>
        <taxon>Fungi</taxon>
        <taxon>Dikarya</taxon>
        <taxon>Ascomycota</taxon>
        <taxon>Pezizomycotina</taxon>
        <taxon>Sordariomycetes</taxon>
        <taxon>Hypocreomycetidae</taxon>
        <taxon>Hypocreales</taxon>
        <taxon>Ophiocordycipitaceae</taxon>
        <taxon>Hirsutella</taxon>
    </lineage>
</organism>
<feature type="domain" description="Tyrosine-protein phosphatase" evidence="3">
    <location>
        <begin position="98"/>
        <end position="260"/>
    </location>
</feature>
<comment type="similarity">
    <text evidence="1">Belongs to the protein-tyrosine phosphatase family. Non-receptor class subfamily.</text>
</comment>
<dbReference type="PANTHER" id="PTHR46588">
    <property type="entry name" value="SERINE/THREONINE/TYROSINE-INTERACTING PROTEIN"/>
    <property type="match status" value="1"/>
</dbReference>
<keyword evidence="5" id="KW-1185">Reference proteome</keyword>
<accession>A0A9P8SHK2</accession>
<dbReference type="EMBL" id="JAIZPD010000009">
    <property type="protein sequence ID" value="KAH0961116.1"/>
    <property type="molecule type" value="Genomic_DNA"/>
</dbReference>
<dbReference type="GO" id="GO:0005654">
    <property type="term" value="C:nucleoplasm"/>
    <property type="evidence" value="ECO:0007669"/>
    <property type="project" value="TreeGrafter"/>
</dbReference>
<dbReference type="GO" id="GO:0140096">
    <property type="term" value="F:catalytic activity, acting on a protein"/>
    <property type="evidence" value="ECO:0007669"/>
    <property type="project" value="UniProtKB-ARBA"/>
</dbReference>
<dbReference type="AlphaFoldDB" id="A0A9P8SHK2"/>
<evidence type="ECO:0000259" key="3">
    <source>
        <dbReference type="SMART" id="SM00195"/>
    </source>
</evidence>
<dbReference type="GO" id="GO:0062026">
    <property type="term" value="P:negative regulation of SCF-dependent proteasomal ubiquitin-dependent catabolic process"/>
    <property type="evidence" value="ECO:0007669"/>
    <property type="project" value="TreeGrafter"/>
</dbReference>
<dbReference type="Proteomes" id="UP000824596">
    <property type="component" value="Unassembled WGS sequence"/>
</dbReference>
<dbReference type="InterPro" id="IPR020422">
    <property type="entry name" value="TYR_PHOSPHATASE_DUAL_dom"/>
</dbReference>
<dbReference type="CDD" id="cd14498">
    <property type="entry name" value="DSP"/>
    <property type="match status" value="1"/>
</dbReference>
<evidence type="ECO:0000313" key="5">
    <source>
        <dbReference type="Proteomes" id="UP000824596"/>
    </source>
</evidence>
<dbReference type="PANTHER" id="PTHR46588:SF1">
    <property type="entry name" value="SERINE_THREONINE_TYROSINE-INTERACTING PROTEIN"/>
    <property type="match status" value="1"/>
</dbReference>
<dbReference type="InterPro" id="IPR029021">
    <property type="entry name" value="Prot-tyrosine_phosphatase-like"/>
</dbReference>
<dbReference type="InterPro" id="IPR052449">
    <property type="entry name" value="STYX-Interacting_Phosphatase"/>
</dbReference>
<dbReference type="Pfam" id="PF00782">
    <property type="entry name" value="DSPc"/>
    <property type="match status" value="1"/>
</dbReference>
<dbReference type="SMART" id="SM00195">
    <property type="entry name" value="DSPc"/>
    <property type="match status" value="1"/>
</dbReference>
<comment type="caution">
    <text evidence="4">The sequence shown here is derived from an EMBL/GenBank/DDBJ whole genome shotgun (WGS) entry which is preliminary data.</text>
</comment>
<dbReference type="Gene3D" id="3.90.190.10">
    <property type="entry name" value="Protein tyrosine phosphatase superfamily"/>
    <property type="match status" value="1"/>
</dbReference>
<evidence type="ECO:0000256" key="1">
    <source>
        <dbReference type="ARBA" id="ARBA00009649"/>
    </source>
</evidence>
<gene>
    <name evidence="4" type="ORF">HRG_08269</name>
</gene>
<dbReference type="RefSeq" id="XP_044718629.1">
    <property type="nucleotide sequence ID" value="XM_044866740.1"/>
</dbReference>
<dbReference type="GeneID" id="68357398"/>
<proteinExistence type="inferred from homology"/>
<sequence length="360" mass="39626">MSSRSKPERSTPVSQGAVRMAPYEYRAPSPPNILVPIPQQQQQTLRDDRHESAAELVPSFEHVDPTQLSGRDLEIITRGKIQTASDCVGSWHYALRRQAQPILDFLYLGPTSVVRDHDFLAREAITMVLAARDARMGAAKLVSVETAASALGIVGQYIDIDGTHGMIRAYPQAVRLINDHMLAVHNTQALGSNGLLTNRHGKVLVVCESGNERSAAIVAAYIMAMFGKSLVPTIQFTNMQRFCCSFEADVKRSLLAWEDILLARRVVAWGSGGPETQQQQQQQRNHPGEIDMEWETSTPSVASGMGLGTRTKRGVDDMLDPMGDGRSGATGEQGNPVNDLDRFVDRDAFVPFRDVESRWG</sequence>
<feature type="region of interest" description="Disordered" evidence="2">
    <location>
        <begin position="1"/>
        <end position="21"/>
    </location>
</feature>
<evidence type="ECO:0000256" key="2">
    <source>
        <dbReference type="SAM" id="MobiDB-lite"/>
    </source>
</evidence>
<dbReference type="InterPro" id="IPR000340">
    <property type="entry name" value="Dual-sp_phosphatase_cat-dom"/>
</dbReference>